<evidence type="ECO:0000259" key="1">
    <source>
        <dbReference type="Pfam" id="PF02384"/>
    </source>
</evidence>
<dbReference type="InterPro" id="IPR052916">
    <property type="entry name" value="Type-I_RE_MTase_Subunit"/>
</dbReference>
<proteinExistence type="predicted"/>
<dbReference type="Pfam" id="PF02384">
    <property type="entry name" value="N6_Mtase"/>
    <property type="match status" value="1"/>
</dbReference>
<protein>
    <submittedName>
        <fullName evidence="2">N-6 DNA methylase</fullName>
    </submittedName>
</protein>
<dbReference type="PANTHER" id="PTHR42998">
    <property type="entry name" value="TYPE I RESTRICTION ENZYME HINDVIIP M PROTEIN-RELATED"/>
    <property type="match status" value="1"/>
</dbReference>
<keyword evidence="2" id="KW-0489">Methyltransferase</keyword>
<dbReference type="InterPro" id="IPR003356">
    <property type="entry name" value="DNA_methylase_A-5"/>
</dbReference>
<reference evidence="2 3" key="1">
    <citation type="submission" date="2019-03" db="EMBL/GenBank/DDBJ databases">
        <title>Genomic Encyclopedia of Type Strains, Phase IV (KMG-IV): sequencing the most valuable type-strain genomes for metagenomic binning, comparative biology and taxonomic classification.</title>
        <authorList>
            <person name="Goeker M."/>
        </authorList>
    </citation>
    <scope>NUCLEOTIDE SEQUENCE [LARGE SCALE GENOMIC DNA]</scope>
    <source>
        <strain evidence="2 3">DSM 45361</strain>
    </source>
</reference>
<dbReference type="PANTHER" id="PTHR42998:SF1">
    <property type="entry name" value="TYPE I RESTRICTION ENZYME HINDI METHYLASE SUBUNIT"/>
    <property type="match status" value="1"/>
</dbReference>
<dbReference type="PRINTS" id="PR00507">
    <property type="entry name" value="N12N6MTFRASE"/>
</dbReference>
<dbReference type="InterPro" id="IPR029063">
    <property type="entry name" value="SAM-dependent_MTases_sf"/>
</dbReference>
<evidence type="ECO:0000313" key="3">
    <source>
        <dbReference type="Proteomes" id="UP000295444"/>
    </source>
</evidence>
<dbReference type="GO" id="GO:0003677">
    <property type="term" value="F:DNA binding"/>
    <property type="evidence" value="ECO:0007669"/>
    <property type="project" value="InterPro"/>
</dbReference>
<dbReference type="SUPFAM" id="SSF53335">
    <property type="entry name" value="S-adenosyl-L-methionine-dependent methyltransferases"/>
    <property type="match status" value="1"/>
</dbReference>
<name>A0A4R6RQJ4_LABRH</name>
<keyword evidence="2" id="KW-0808">Transferase</keyword>
<gene>
    <name evidence="2" type="ORF">EV186_1166</name>
</gene>
<keyword evidence="3" id="KW-1185">Reference proteome</keyword>
<sequence length="593" mass="64143">MTVTAGDIARMTAVRRAAVSNWRRRHDDFPEPVGGTASSPLFDLTEVQEWLRRKGKQFELGKADRAWQRLRAQSEDLDLGKLVGAAGVVLLRGMGMKQQRMLWPFPLDDQPMVRLVKAMAADMGRSEAFEFLVARYVEAHARRLPVTRPDVAELMVRLAGPVTTLFDPACGLGTLLCAAPPEVTAFGQDIDITTTPIAAMRLLLRGTEAQIEIADSLREDGFRGRLADAVVCEPPTNDRAWGHEELIEDPRWTYGVPPRGESELAWVQHCLAHVRPGGRVVILLPQAVAARRSGKRIRGALLRAGAVTAVVTLPGGPDLWVLRRPVDGDPVPAAVTLIVASELDTVAEQLDDPAYGVPVLDLLDDDIDLSPARHRQPDDGRIAAEYAAAVARMTRPNPDPPGIAVLDERRPLATTTIGDLVRSGAVQVRPGLPPVDGDIPMVTAEDFMAGKSPSGRTGGDPLMLEEGDVVAAPTGIARVIGAADAGVALGQYLTRYRVDPLRIDAEFLAGCLRHSEPVNHASSRIDVRRTRIPRLPITGQRAYGQVLAELTRFAESAAEAAEAARRAARLGFEGLLDGRLQPSGDTDAHRRPV</sequence>
<comment type="caution">
    <text evidence="2">The sequence shown here is derived from an EMBL/GenBank/DDBJ whole genome shotgun (WGS) entry which is preliminary data.</text>
</comment>
<dbReference type="Proteomes" id="UP000295444">
    <property type="component" value="Unassembled WGS sequence"/>
</dbReference>
<evidence type="ECO:0000313" key="2">
    <source>
        <dbReference type="EMBL" id="TDP88962.1"/>
    </source>
</evidence>
<dbReference type="GO" id="GO:0032259">
    <property type="term" value="P:methylation"/>
    <property type="evidence" value="ECO:0007669"/>
    <property type="project" value="UniProtKB-KW"/>
</dbReference>
<dbReference type="GO" id="GO:0008170">
    <property type="term" value="F:N-methyltransferase activity"/>
    <property type="evidence" value="ECO:0007669"/>
    <property type="project" value="InterPro"/>
</dbReference>
<organism evidence="2 3">
    <name type="scientific">Labedaea rhizosphaerae</name>
    <dbReference type="NCBI Taxonomy" id="598644"/>
    <lineage>
        <taxon>Bacteria</taxon>
        <taxon>Bacillati</taxon>
        <taxon>Actinomycetota</taxon>
        <taxon>Actinomycetes</taxon>
        <taxon>Pseudonocardiales</taxon>
        <taxon>Pseudonocardiaceae</taxon>
        <taxon>Labedaea</taxon>
    </lineage>
</organism>
<dbReference type="Gene3D" id="3.40.50.150">
    <property type="entry name" value="Vaccinia Virus protein VP39"/>
    <property type="match status" value="1"/>
</dbReference>
<accession>A0A4R6RQJ4</accession>
<dbReference type="EMBL" id="SNXZ01000016">
    <property type="protein sequence ID" value="TDP88962.1"/>
    <property type="molecule type" value="Genomic_DNA"/>
</dbReference>
<feature type="domain" description="DNA methylase adenine-specific" evidence="1">
    <location>
        <begin position="127"/>
        <end position="315"/>
    </location>
</feature>
<dbReference type="AlphaFoldDB" id="A0A4R6RQJ4"/>